<proteinExistence type="predicted"/>
<keyword evidence="4" id="KW-1185">Reference proteome</keyword>
<dbReference type="InterPro" id="IPR036380">
    <property type="entry name" value="Isochorismatase-like_sf"/>
</dbReference>
<dbReference type="RefSeq" id="WP_220203692.1">
    <property type="nucleotide sequence ID" value="NZ_BNJK01000001.1"/>
</dbReference>
<sequence>MAFSFVNAALLIIDVQQGFDDAFWGRRNNPLAEAHIVRLLEAWRAQQWPIIHVQHQSRIPSSPLHPANPGYALKAQVQPLPGETLITKQVNSAFIGTSLETLLRQRHITTLVVTGLTTNHCVETTVRMAGNLDFLTYLVSDATATFDRMGPDGKLHRAEDIHTISLTSIHGEFAQVVTTDEVLEEIQATQGNGKGFEIGT</sequence>
<evidence type="ECO:0000256" key="1">
    <source>
        <dbReference type="ARBA" id="ARBA00022801"/>
    </source>
</evidence>
<keyword evidence="1" id="KW-0378">Hydrolase</keyword>
<dbReference type="InterPro" id="IPR050272">
    <property type="entry name" value="Isochorismatase-like_hydrls"/>
</dbReference>
<dbReference type="Gene3D" id="3.40.50.850">
    <property type="entry name" value="Isochorismatase-like"/>
    <property type="match status" value="1"/>
</dbReference>
<dbReference type="EMBL" id="BNJK01000001">
    <property type="protein sequence ID" value="GHO92881.1"/>
    <property type="molecule type" value="Genomic_DNA"/>
</dbReference>
<dbReference type="AlphaFoldDB" id="A0A8J3IMF0"/>
<dbReference type="InterPro" id="IPR000868">
    <property type="entry name" value="Isochorismatase-like_dom"/>
</dbReference>
<dbReference type="PANTHER" id="PTHR43540">
    <property type="entry name" value="PEROXYUREIDOACRYLATE/UREIDOACRYLATE AMIDOHYDROLASE-RELATED"/>
    <property type="match status" value="1"/>
</dbReference>
<name>A0A8J3IMF0_9CHLR</name>
<protein>
    <submittedName>
        <fullName evidence="3">Isochorismatase</fullName>
    </submittedName>
</protein>
<dbReference type="GO" id="GO:0016787">
    <property type="term" value="F:hydrolase activity"/>
    <property type="evidence" value="ECO:0007669"/>
    <property type="project" value="UniProtKB-KW"/>
</dbReference>
<gene>
    <name evidence="3" type="ORF">KSF_029290</name>
</gene>
<dbReference type="SUPFAM" id="SSF52499">
    <property type="entry name" value="Isochorismatase-like hydrolases"/>
    <property type="match status" value="1"/>
</dbReference>
<evidence type="ECO:0000259" key="2">
    <source>
        <dbReference type="Pfam" id="PF00857"/>
    </source>
</evidence>
<dbReference type="PANTHER" id="PTHR43540:SF1">
    <property type="entry name" value="ISOCHORISMATASE HYDROLASE"/>
    <property type="match status" value="1"/>
</dbReference>
<evidence type="ECO:0000313" key="3">
    <source>
        <dbReference type="EMBL" id="GHO92881.1"/>
    </source>
</evidence>
<organism evidence="3 4">
    <name type="scientific">Reticulibacter mediterranei</name>
    <dbReference type="NCBI Taxonomy" id="2778369"/>
    <lineage>
        <taxon>Bacteria</taxon>
        <taxon>Bacillati</taxon>
        <taxon>Chloroflexota</taxon>
        <taxon>Ktedonobacteria</taxon>
        <taxon>Ktedonobacterales</taxon>
        <taxon>Reticulibacteraceae</taxon>
        <taxon>Reticulibacter</taxon>
    </lineage>
</organism>
<accession>A0A8J3IMF0</accession>
<comment type="caution">
    <text evidence="3">The sequence shown here is derived from an EMBL/GenBank/DDBJ whole genome shotgun (WGS) entry which is preliminary data.</text>
</comment>
<dbReference type="Pfam" id="PF00857">
    <property type="entry name" value="Isochorismatase"/>
    <property type="match status" value="1"/>
</dbReference>
<dbReference type="Proteomes" id="UP000597444">
    <property type="component" value="Unassembled WGS sequence"/>
</dbReference>
<feature type="domain" description="Isochorismatase-like" evidence="2">
    <location>
        <begin position="8"/>
        <end position="181"/>
    </location>
</feature>
<dbReference type="CDD" id="cd01014">
    <property type="entry name" value="nicotinamidase_related"/>
    <property type="match status" value="1"/>
</dbReference>
<reference evidence="3" key="1">
    <citation type="submission" date="2020-10" db="EMBL/GenBank/DDBJ databases">
        <title>Taxonomic study of unclassified bacteria belonging to the class Ktedonobacteria.</title>
        <authorList>
            <person name="Yabe S."/>
            <person name="Wang C.M."/>
            <person name="Zheng Y."/>
            <person name="Sakai Y."/>
            <person name="Cavaletti L."/>
            <person name="Monciardini P."/>
            <person name="Donadio S."/>
        </authorList>
    </citation>
    <scope>NUCLEOTIDE SEQUENCE</scope>
    <source>
        <strain evidence="3">ID150040</strain>
    </source>
</reference>
<evidence type="ECO:0000313" key="4">
    <source>
        <dbReference type="Proteomes" id="UP000597444"/>
    </source>
</evidence>